<protein>
    <submittedName>
        <fullName evidence="2">Uncharacterized protein</fullName>
    </submittedName>
</protein>
<dbReference type="Proteomes" id="UP000289152">
    <property type="component" value="Unassembled WGS sequence"/>
</dbReference>
<dbReference type="VEuPathDB" id="FungiDB:TREMEDRAFT_60241"/>
<evidence type="ECO:0000313" key="3">
    <source>
        <dbReference type="Proteomes" id="UP000289152"/>
    </source>
</evidence>
<feature type="compositionally biased region" description="Polar residues" evidence="1">
    <location>
        <begin position="82"/>
        <end position="103"/>
    </location>
</feature>
<dbReference type="InParanoid" id="A0A4Q1BIL0"/>
<evidence type="ECO:0000313" key="2">
    <source>
        <dbReference type="EMBL" id="RXK37509.1"/>
    </source>
</evidence>
<dbReference type="EMBL" id="SDIL01000067">
    <property type="protein sequence ID" value="RXK37509.1"/>
    <property type="molecule type" value="Genomic_DNA"/>
</dbReference>
<name>A0A4Q1BIL0_TREME</name>
<evidence type="ECO:0000256" key="1">
    <source>
        <dbReference type="SAM" id="MobiDB-lite"/>
    </source>
</evidence>
<proteinExistence type="predicted"/>
<keyword evidence="3" id="KW-1185">Reference proteome</keyword>
<reference evidence="2 3" key="1">
    <citation type="submission" date="2016-06" db="EMBL/GenBank/DDBJ databases">
        <title>Evolution of pathogenesis and genome organization in the Tremellales.</title>
        <authorList>
            <person name="Cuomo C."/>
            <person name="Litvintseva A."/>
            <person name="Heitman J."/>
            <person name="Chen Y."/>
            <person name="Sun S."/>
            <person name="Springer D."/>
            <person name="Dromer F."/>
            <person name="Young S."/>
            <person name="Zeng Q."/>
            <person name="Chapman S."/>
            <person name="Gujja S."/>
            <person name="Saif S."/>
            <person name="Birren B."/>
        </authorList>
    </citation>
    <scope>NUCLEOTIDE SEQUENCE [LARGE SCALE GENOMIC DNA]</scope>
    <source>
        <strain evidence="2 3">ATCC 28783</strain>
    </source>
</reference>
<dbReference type="AlphaFoldDB" id="A0A4Q1BIL0"/>
<comment type="caution">
    <text evidence="2">The sequence shown here is derived from an EMBL/GenBank/DDBJ whole genome shotgun (WGS) entry which is preliminary data.</text>
</comment>
<feature type="region of interest" description="Disordered" evidence="1">
    <location>
        <begin position="1"/>
        <end position="105"/>
    </location>
</feature>
<gene>
    <name evidence="2" type="ORF">M231_05230</name>
</gene>
<accession>A0A4Q1BIL0</accession>
<organism evidence="2 3">
    <name type="scientific">Tremella mesenterica</name>
    <name type="common">Jelly fungus</name>
    <dbReference type="NCBI Taxonomy" id="5217"/>
    <lineage>
        <taxon>Eukaryota</taxon>
        <taxon>Fungi</taxon>
        <taxon>Dikarya</taxon>
        <taxon>Basidiomycota</taxon>
        <taxon>Agaricomycotina</taxon>
        <taxon>Tremellomycetes</taxon>
        <taxon>Tremellales</taxon>
        <taxon>Tremellaceae</taxon>
        <taxon>Tremella</taxon>
    </lineage>
</organism>
<sequence length="417" mass="47512">MSSPSPSRSPPPSDADMIFNLSSDDYHDTKRKSFSSAGIDHEPDDSLIQIPSLRPLQRRRLMSGPRDEVVSDGEDNERDGESSTSESTSVPNPTSTPILSPQNIPVRINTPVSPARGFNRPTNTIPRTIGSLFSPTRSERESFYRIVNPDVASIRYKTLIFSCFDTVIAGPLAGFSPTASTSFLNFSHFVIPFVRHIFITSMDCVYPVRSSTFNNLPAGFIRPLRILFDYGEIQRDSDWLNDNMNYWLKYFWPKKIVLKRAASILYWIPRKESMAWNRVEQVEIRIDGDYLEGLHERDNFVPPIGNVLPNLRKVIIKLDIYHNFYGDREGGWSLFTALYLLLTVVNDFTIVQVELGGYLYEPTELDGHEAMNAFRRMVGYGGCYINRRQVIEEMIEAFVPDLGYARGMAIVNRLKLL</sequence>